<dbReference type="KEGG" id="hqi:H9L05_15900"/>
<protein>
    <submittedName>
        <fullName evidence="1">Uncharacterized protein</fullName>
    </submittedName>
</protein>
<evidence type="ECO:0000313" key="1">
    <source>
        <dbReference type="EMBL" id="QNP51487.1"/>
    </source>
</evidence>
<sequence length="47" mass="5502">MQLGYLHQSAGQMELARKYFRQALQYPKHEYKNSTDMKAKVALAELD</sequence>
<organism evidence="1 2">
    <name type="scientific">Hymenobacter qilianensis</name>
    <dbReference type="NCBI Taxonomy" id="1385715"/>
    <lineage>
        <taxon>Bacteria</taxon>
        <taxon>Pseudomonadati</taxon>
        <taxon>Bacteroidota</taxon>
        <taxon>Cytophagia</taxon>
        <taxon>Cytophagales</taxon>
        <taxon>Hymenobacteraceae</taxon>
        <taxon>Hymenobacter</taxon>
    </lineage>
</organism>
<dbReference type="RefSeq" id="WP_187731770.1">
    <property type="nucleotide sequence ID" value="NZ_CP060784.1"/>
</dbReference>
<name>A0A7H0GT71_9BACT</name>
<keyword evidence="2" id="KW-1185">Reference proteome</keyword>
<reference evidence="1 2" key="1">
    <citation type="submission" date="2020-08" db="EMBL/GenBank/DDBJ databases">
        <title>Genome sequence of Hymenobacter qilianensis JCM 19763T.</title>
        <authorList>
            <person name="Hyun D.-W."/>
            <person name="Bae J.-W."/>
        </authorList>
    </citation>
    <scope>NUCLEOTIDE SEQUENCE [LARGE SCALE GENOMIC DNA]</scope>
    <source>
        <strain evidence="1 2">JCM 19763</strain>
    </source>
</reference>
<evidence type="ECO:0000313" key="2">
    <source>
        <dbReference type="Proteomes" id="UP000516093"/>
    </source>
</evidence>
<gene>
    <name evidence="1" type="ORF">H9L05_15900</name>
</gene>
<accession>A0A7H0GT71</accession>
<dbReference type="AlphaFoldDB" id="A0A7H0GT71"/>
<proteinExistence type="predicted"/>
<dbReference type="Proteomes" id="UP000516093">
    <property type="component" value="Chromosome"/>
</dbReference>
<dbReference type="EMBL" id="CP060784">
    <property type="protein sequence ID" value="QNP51487.1"/>
    <property type="molecule type" value="Genomic_DNA"/>
</dbReference>